<dbReference type="EMBL" id="HBFQ01056854">
    <property type="protein sequence ID" value="CAD8865988.1"/>
    <property type="molecule type" value="Transcribed_RNA"/>
</dbReference>
<dbReference type="InterPro" id="IPR023780">
    <property type="entry name" value="Chromo_domain"/>
</dbReference>
<feature type="compositionally biased region" description="Basic and acidic residues" evidence="1">
    <location>
        <begin position="1952"/>
        <end position="1964"/>
    </location>
</feature>
<dbReference type="InterPro" id="IPR016197">
    <property type="entry name" value="Chromo-like_dom_sf"/>
</dbReference>
<dbReference type="GO" id="GO:0003723">
    <property type="term" value="F:RNA binding"/>
    <property type="evidence" value="ECO:0007669"/>
    <property type="project" value="InterPro"/>
</dbReference>
<dbReference type="CDD" id="cd00024">
    <property type="entry name" value="CD_CSD"/>
    <property type="match status" value="1"/>
</dbReference>
<reference evidence="3" key="1">
    <citation type="submission" date="2021-01" db="EMBL/GenBank/DDBJ databases">
        <authorList>
            <person name="Corre E."/>
            <person name="Pelletier E."/>
            <person name="Niang G."/>
            <person name="Scheremetjew M."/>
            <person name="Finn R."/>
            <person name="Kale V."/>
            <person name="Holt S."/>
            <person name="Cochrane G."/>
            <person name="Meng A."/>
            <person name="Brown T."/>
            <person name="Cohen L."/>
        </authorList>
    </citation>
    <scope>NUCLEOTIDE SEQUENCE</scope>
</reference>
<feature type="compositionally biased region" description="Basic and acidic residues" evidence="1">
    <location>
        <begin position="90"/>
        <end position="111"/>
    </location>
</feature>
<dbReference type="SUPFAM" id="SSF54160">
    <property type="entry name" value="Chromo domain-like"/>
    <property type="match status" value="1"/>
</dbReference>
<name>A0A7S1AUR2_NOCSC</name>
<dbReference type="PANTHER" id="PTHR39666:SF5">
    <property type="entry name" value="C2 DOMAIN-CONTAINING PROTEIN"/>
    <property type="match status" value="1"/>
</dbReference>
<feature type="region of interest" description="Disordered" evidence="1">
    <location>
        <begin position="1085"/>
        <end position="1117"/>
    </location>
</feature>
<feature type="compositionally biased region" description="Pro residues" evidence="1">
    <location>
        <begin position="1283"/>
        <end position="1296"/>
    </location>
</feature>
<feature type="region of interest" description="Disordered" evidence="1">
    <location>
        <begin position="38"/>
        <end position="121"/>
    </location>
</feature>
<dbReference type="SMART" id="SM00298">
    <property type="entry name" value="CHROMO"/>
    <property type="match status" value="1"/>
</dbReference>
<feature type="region of interest" description="Disordered" evidence="1">
    <location>
        <begin position="431"/>
        <end position="486"/>
    </location>
</feature>
<organism evidence="3">
    <name type="scientific">Noctiluca scintillans</name>
    <name type="common">Sea sparkle</name>
    <name type="synonym">Red tide dinoflagellate</name>
    <dbReference type="NCBI Taxonomy" id="2966"/>
    <lineage>
        <taxon>Eukaryota</taxon>
        <taxon>Sar</taxon>
        <taxon>Alveolata</taxon>
        <taxon>Dinophyceae</taxon>
        <taxon>Noctilucales</taxon>
        <taxon>Noctilucaceae</taxon>
        <taxon>Noctiluca</taxon>
    </lineage>
</organism>
<dbReference type="PROSITE" id="PS50013">
    <property type="entry name" value="CHROMO_2"/>
    <property type="match status" value="1"/>
</dbReference>
<dbReference type="Pfam" id="PF00385">
    <property type="entry name" value="Chromo"/>
    <property type="match status" value="1"/>
</dbReference>
<evidence type="ECO:0000313" key="3">
    <source>
        <dbReference type="EMBL" id="CAD8865988.1"/>
    </source>
</evidence>
<feature type="compositionally biased region" description="Polar residues" evidence="1">
    <location>
        <begin position="460"/>
        <end position="474"/>
    </location>
</feature>
<feature type="region of interest" description="Disordered" evidence="1">
    <location>
        <begin position="1862"/>
        <end position="1964"/>
    </location>
</feature>
<sequence length="1964" mass="218799">MDDNFQDEAIYEVEDLLEYKPIDGKDFFLVKWKGYSETSWEPDENIGNELAELKEAARRGGGDKKRKHDKADRKDKKDKEKKEKKKRRRDSSEEKRRKDSESESSQDDEKMPPMPHGMMGMPGMMPGVPGMPMPGMVPGFSPDMPMMPGMMPGMMLPPDLMGKGKGMGPMPHMMKGKCAGKGPMVTAMGHWPFEPGKGMPRPMKGKGKGFAPGFRPFPEMNPVGREALDTQRFSVERKRRLREVAGSLHSRLAKDVSVIDAEKAKHTADFQSALNLQLEDNQLPVMASSETVAVDALWLLYLHDAAQGDEERELLVNLARLIRAKNSRARQLLIRAFHGIWPHANATPSGSAIRLLEDLAPGLPRLQGGPETDTLMSGNASPEYWRELITSIYKEYNPLKLDDVDALLTKYRGRERTLYLGICDKYKVPPTFEMGGARPKETVPAPSAAPPTVPPDSTAGTTQADSADASQNAGSGDAEGERASGAPLGAKIEPDVAAEEQAAHYRALICKVYSEHNPSKLDDVDKLLSKYKGREEHLYIKVCDKYKVAQIPKKVEEDTAVSPHVAKYKQLISEIYAEKNPEKLQEIDEILQKYSGKEKTLYLAVCSKYQIEPKVPGYRQKADAMDAPSEEIKQIRPLICEIYTQHNPAKLDDVDQLLAKYKGREELLYHGICEKYKVEPKLPKPANLSDAGLAADALGGTSGSDALRQAFSDLIKEAYREHNPLKLDQVDRLLEKYMGQEQDLYLTICRKYSIKPKDPEGLGDLEWLNSAEETLPRILQRLVTVLVLHNAGLTPDEARQLRSWEDVRPRSPPVKLTHCHDLNGLAQTQLEQLWQELHGDGDARWQRLLERCTGVDIKGPSVDIDVDDQTNSRCLILTDNSKGRATFEASVSHVRDALAHAVRSCAESEPVKHRWQIPWSSTEVSYINSHATGDSNGIAGEQEQQDVGVEYRRGCWTPKRHMPVHSHSLHHSLCGPSVEGRLSEMWRDLADSLWAGILSLVWGETMPAEVFVIVEATRGRRAEPPRKGVPGYTSAGPSASVTITAASEEELEQAKRVVTPVLTQVLRDLQVDGLFVPTSVFTPQQRHAPRIGRERSSSRSLSSSSGDEINSEGCISDAEPTENYRPIRLSRAKVRDAYLQGLLCLNCDAADHKHQECPYRKKVCWNCHGNHAGNECPIRCRFCKDRHDFPLLECVKRVCRRVNDWKKSKPAQEQRGVLSSFEQLIIKLEGFEDITLAKHNQEVQLLVKSLAEQHALFPGEIHDLAMSILNMQPPAKQARTEPVTPPPPPGPPPKPYATPKLPKEPPPAMPENKYPWSEKIFLDTLLTRGMYGSNILSRIIGRGGVHHRRMESESGARVFFRGLGVSGRDMELVEPIDCRLHISVKGEVPLQGQVVRRIIKEIFTELENEIAEKGETGPALDRVRDPELHPFTFLLPKETTPGQVEPMKFRFPEEDGHTLNDILVWLKQAKLPLELDSDTQWRTSLQITPAEPPLPDDAPQGADEIVKVFNSLVSGWHHPSPYWFEEHDLVPTGIWTPLTSHDGDVEAGPISLQQGQSVRLSSKAADIFATLLESSEMVPMSHATIFDVLHRLRGVIRQQAEDEKLLLYLSYSWAWHTDALGRGLKLPFGRDQVHKMLVQLGRVGARPTEACATPPFRGFIVEWFPLRPGAPGAVQGPPRSLVQHTRPALPVLTQPPPPRQMPALPAPLPMMPAQMLQPLQMPQMTAAKYPPPGAPGVVPSTSAVPRGFCKYWLPEQVFATKQDIKELIAGPGGAHFMHVLKKYPAVELKIDGQCSTAAPPAHRLHVCMSSEDSDVFEYAAADVLDLVETVCDMVGEELGMNEDEAERLTRLIRAEKYFEANGARTPLPPSRSRQPEVVAQQSSQAAPPPIVDSSRTVHGVAPSPSVPQPGKHEATADFEFVDEDVDHEPHIDHQDDDACTEASDMLSDITDDERRGRKPAFDDI</sequence>
<feature type="domain" description="Chromo" evidence="2">
    <location>
        <begin position="11"/>
        <end position="46"/>
    </location>
</feature>
<gene>
    <name evidence="3" type="ORF">NSCI0253_LOCUS40343</name>
</gene>
<dbReference type="InterPro" id="IPR000953">
    <property type="entry name" value="Chromo/chromo_shadow_dom"/>
</dbReference>
<feature type="region of interest" description="Disordered" evidence="1">
    <location>
        <begin position="1274"/>
        <end position="1313"/>
    </location>
</feature>
<dbReference type="SUPFAM" id="SSF54791">
    <property type="entry name" value="Eukaryotic type KH-domain (KH-domain type I)"/>
    <property type="match status" value="1"/>
</dbReference>
<feature type="compositionally biased region" description="Basic and acidic residues" evidence="1">
    <location>
        <begin position="51"/>
        <end position="81"/>
    </location>
</feature>
<evidence type="ECO:0000256" key="1">
    <source>
        <dbReference type="SAM" id="MobiDB-lite"/>
    </source>
</evidence>
<dbReference type="InterPro" id="IPR036612">
    <property type="entry name" value="KH_dom_type_1_sf"/>
</dbReference>
<proteinExistence type="predicted"/>
<accession>A0A7S1AUR2</accession>
<dbReference type="Gene3D" id="2.40.50.40">
    <property type="match status" value="1"/>
</dbReference>
<evidence type="ECO:0000259" key="2">
    <source>
        <dbReference type="PROSITE" id="PS50013"/>
    </source>
</evidence>
<protein>
    <recommendedName>
        <fullName evidence="2">Chromo domain-containing protein</fullName>
    </recommendedName>
</protein>
<dbReference type="PANTHER" id="PTHR39666">
    <property type="entry name" value="RANBP2-TYPE DOMAIN-CONTAINING PROTEIN"/>
    <property type="match status" value="1"/>
</dbReference>